<evidence type="ECO:0000313" key="2">
    <source>
        <dbReference type="Proteomes" id="UP001501166"/>
    </source>
</evidence>
<reference evidence="2" key="1">
    <citation type="journal article" date="2019" name="Int. J. Syst. Evol. Microbiol.">
        <title>The Global Catalogue of Microorganisms (GCM) 10K type strain sequencing project: providing services to taxonomists for standard genome sequencing and annotation.</title>
        <authorList>
            <consortium name="The Broad Institute Genomics Platform"/>
            <consortium name="The Broad Institute Genome Sequencing Center for Infectious Disease"/>
            <person name="Wu L."/>
            <person name="Ma J."/>
        </authorList>
    </citation>
    <scope>NUCLEOTIDE SEQUENCE [LARGE SCALE GENOMIC DNA]</scope>
    <source>
        <strain evidence="2">JCM 12662</strain>
    </source>
</reference>
<sequence length="107" mass="12550">MIKRLKDKLNSEYTSFKVEMMAKSKEDIFDSSYKISAYEEIKHLLMNELPFTGLDNKKTIDTLLKTENLIKLVYLEFLNNEAPFPSMEDIYPFIDKLADPSMNSKQQ</sequence>
<comment type="caution">
    <text evidence="1">The sequence shown here is derived from an EMBL/GenBank/DDBJ whole genome shotgun (WGS) entry which is preliminary data.</text>
</comment>
<name>A0ABP3GSX7_9LACT</name>
<protein>
    <submittedName>
        <fullName evidence="1">Uncharacterized protein</fullName>
    </submittedName>
</protein>
<gene>
    <name evidence="1" type="ORF">GCM10008932_00420</name>
</gene>
<dbReference type="Proteomes" id="UP001501166">
    <property type="component" value="Unassembled WGS sequence"/>
</dbReference>
<keyword evidence="2" id="KW-1185">Reference proteome</keyword>
<evidence type="ECO:0000313" key="1">
    <source>
        <dbReference type="EMBL" id="GAA0351153.1"/>
    </source>
</evidence>
<dbReference type="EMBL" id="BAAACW010000005">
    <property type="protein sequence ID" value="GAA0351153.1"/>
    <property type="molecule type" value="Genomic_DNA"/>
</dbReference>
<accession>A0ABP3GSX7</accession>
<dbReference type="RefSeq" id="WP_343752776.1">
    <property type="nucleotide sequence ID" value="NZ_BAAACW010000005.1"/>
</dbReference>
<organism evidence="1 2">
    <name type="scientific">Alkalibacterium iburiense</name>
    <dbReference type="NCBI Taxonomy" id="290589"/>
    <lineage>
        <taxon>Bacteria</taxon>
        <taxon>Bacillati</taxon>
        <taxon>Bacillota</taxon>
        <taxon>Bacilli</taxon>
        <taxon>Lactobacillales</taxon>
        <taxon>Carnobacteriaceae</taxon>
        <taxon>Alkalibacterium</taxon>
    </lineage>
</organism>
<proteinExistence type="predicted"/>